<name>A0A498R629_9FIRM</name>
<dbReference type="InterPro" id="IPR014044">
    <property type="entry name" value="CAP_dom"/>
</dbReference>
<evidence type="ECO:0000313" key="4">
    <source>
        <dbReference type="Proteomes" id="UP000277811"/>
    </source>
</evidence>
<protein>
    <recommendedName>
        <fullName evidence="2">SCP domain-containing protein</fullName>
    </recommendedName>
</protein>
<dbReference type="InterPro" id="IPR035940">
    <property type="entry name" value="CAP_sf"/>
</dbReference>
<dbReference type="Pfam" id="PF00188">
    <property type="entry name" value="CAP"/>
    <property type="match status" value="1"/>
</dbReference>
<dbReference type="PANTHER" id="PTHR31157:SF1">
    <property type="entry name" value="SCP DOMAIN-CONTAINING PROTEIN"/>
    <property type="match status" value="1"/>
</dbReference>
<dbReference type="SUPFAM" id="SSF55797">
    <property type="entry name" value="PR-1-like"/>
    <property type="match status" value="1"/>
</dbReference>
<dbReference type="CDD" id="cd05379">
    <property type="entry name" value="CAP_bacterial"/>
    <property type="match status" value="1"/>
</dbReference>
<dbReference type="RefSeq" id="WP_207857295.1">
    <property type="nucleotide sequence ID" value="NZ_UPPP01000065.1"/>
</dbReference>
<proteinExistence type="predicted"/>
<reference evidence="3 4" key="1">
    <citation type="submission" date="2018-06" db="EMBL/GenBank/DDBJ databases">
        <authorList>
            <person name="Strepis N."/>
        </authorList>
    </citation>
    <scope>NUCLEOTIDE SEQUENCE [LARGE SCALE GENOMIC DNA]</scope>
    <source>
        <strain evidence="3">LUCI</strain>
    </source>
</reference>
<dbReference type="Gene3D" id="3.40.33.10">
    <property type="entry name" value="CAP"/>
    <property type="match status" value="1"/>
</dbReference>
<feature type="region of interest" description="Disordered" evidence="1">
    <location>
        <begin position="102"/>
        <end position="130"/>
    </location>
</feature>
<keyword evidence="4" id="KW-1185">Reference proteome</keyword>
<accession>A0A498R629</accession>
<feature type="domain" description="SCP" evidence="2">
    <location>
        <begin position="135"/>
        <end position="249"/>
    </location>
</feature>
<feature type="compositionally biased region" description="Low complexity" evidence="1">
    <location>
        <begin position="102"/>
        <end position="126"/>
    </location>
</feature>
<dbReference type="PANTHER" id="PTHR31157">
    <property type="entry name" value="SCP DOMAIN-CONTAINING PROTEIN"/>
    <property type="match status" value="1"/>
</dbReference>
<gene>
    <name evidence="3" type="ORF">LUCI_1811</name>
</gene>
<dbReference type="EMBL" id="UPPP01000065">
    <property type="protein sequence ID" value="VBB06575.1"/>
    <property type="molecule type" value="Genomic_DNA"/>
</dbReference>
<evidence type="ECO:0000313" key="3">
    <source>
        <dbReference type="EMBL" id="VBB06575.1"/>
    </source>
</evidence>
<evidence type="ECO:0000259" key="2">
    <source>
        <dbReference type="Pfam" id="PF00188"/>
    </source>
</evidence>
<organism evidence="3 4">
    <name type="scientific">Lucifera butyrica</name>
    <dbReference type="NCBI Taxonomy" id="1351585"/>
    <lineage>
        <taxon>Bacteria</taxon>
        <taxon>Bacillati</taxon>
        <taxon>Bacillota</taxon>
        <taxon>Negativicutes</taxon>
        <taxon>Veillonellales</taxon>
        <taxon>Veillonellaceae</taxon>
        <taxon>Lucifera</taxon>
    </lineage>
</organism>
<dbReference type="AlphaFoldDB" id="A0A498R629"/>
<dbReference type="Proteomes" id="UP000277811">
    <property type="component" value="Unassembled WGS sequence"/>
</dbReference>
<sequence>MQYLNKVLRIFVLSLVSLSLVTLSWATVFPAVTAAAAWGNTWNGPSWYGGWGNYLTFGSFLPAGYTYRMPSNSYPAASNLWTVDKPGFSSNAVSNPNWMTIPSPATTVTTPPASNTSPASNSAGSAVSSDEQQALRLLNADRAAQGLPALRLNSQLTALAESYTQDMVRRNFFSHTNPEGQSPFDRMRQAGISYVYAGENLAINQNVAAAETAFMNSAGHRANILNPHYTDVGIGVTRSSNGSVYVAQEFIGR</sequence>
<evidence type="ECO:0000256" key="1">
    <source>
        <dbReference type="SAM" id="MobiDB-lite"/>
    </source>
</evidence>